<feature type="chain" id="PRO_5017948182" evidence="1">
    <location>
        <begin position="16"/>
        <end position="75"/>
    </location>
</feature>
<evidence type="ECO:0000313" key="3">
    <source>
        <dbReference type="Proteomes" id="UP000276133"/>
    </source>
</evidence>
<comment type="caution">
    <text evidence="2">The sequence shown here is derived from an EMBL/GenBank/DDBJ whole genome shotgun (WGS) entry which is preliminary data.</text>
</comment>
<keyword evidence="1" id="KW-0732">Signal</keyword>
<dbReference type="EMBL" id="REGN01003150">
    <property type="protein sequence ID" value="RNA24274.1"/>
    <property type="molecule type" value="Genomic_DNA"/>
</dbReference>
<evidence type="ECO:0000256" key="1">
    <source>
        <dbReference type="SAM" id="SignalP"/>
    </source>
</evidence>
<dbReference type="AlphaFoldDB" id="A0A3M7RLB1"/>
<organism evidence="2 3">
    <name type="scientific">Brachionus plicatilis</name>
    <name type="common">Marine rotifer</name>
    <name type="synonym">Brachionus muelleri</name>
    <dbReference type="NCBI Taxonomy" id="10195"/>
    <lineage>
        <taxon>Eukaryota</taxon>
        <taxon>Metazoa</taxon>
        <taxon>Spiralia</taxon>
        <taxon>Gnathifera</taxon>
        <taxon>Rotifera</taxon>
        <taxon>Eurotatoria</taxon>
        <taxon>Monogononta</taxon>
        <taxon>Pseudotrocha</taxon>
        <taxon>Ploima</taxon>
        <taxon>Brachionidae</taxon>
        <taxon>Brachionus</taxon>
    </lineage>
</organism>
<evidence type="ECO:0000313" key="2">
    <source>
        <dbReference type="EMBL" id="RNA24274.1"/>
    </source>
</evidence>
<feature type="signal peptide" evidence="1">
    <location>
        <begin position="1"/>
        <end position="15"/>
    </location>
</feature>
<proteinExistence type="predicted"/>
<gene>
    <name evidence="2" type="ORF">BpHYR1_001793</name>
</gene>
<keyword evidence="3" id="KW-1185">Reference proteome</keyword>
<protein>
    <submittedName>
        <fullName evidence="2">Uncharacterized protein</fullName>
    </submittedName>
</protein>
<sequence length="75" mass="8753">MWAFFLEFVQILGHARFIISCLNIPIDKLIPKIFEIIYDIANCHFFKRGKTALQHKTLKNPNSELRVPLRTKTPG</sequence>
<dbReference type="Proteomes" id="UP000276133">
    <property type="component" value="Unassembled WGS sequence"/>
</dbReference>
<reference evidence="2 3" key="1">
    <citation type="journal article" date="2018" name="Sci. Rep.">
        <title>Genomic signatures of local adaptation to the degree of environmental predictability in rotifers.</title>
        <authorList>
            <person name="Franch-Gras L."/>
            <person name="Hahn C."/>
            <person name="Garcia-Roger E.M."/>
            <person name="Carmona M.J."/>
            <person name="Serra M."/>
            <person name="Gomez A."/>
        </authorList>
    </citation>
    <scope>NUCLEOTIDE SEQUENCE [LARGE SCALE GENOMIC DNA]</scope>
    <source>
        <strain evidence="2">HYR1</strain>
    </source>
</reference>
<accession>A0A3M7RLB1</accession>
<name>A0A3M7RLB1_BRAPC</name>